<feature type="transmembrane region" description="Helical" evidence="1">
    <location>
        <begin position="12"/>
        <end position="35"/>
    </location>
</feature>
<accession>A0ABN3A1V1</accession>
<evidence type="ECO:0000313" key="3">
    <source>
        <dbReference type="Proteomes" id="UP001501020"/>
    </source>
</evidence>
<reference evidence="2 3" key="1">
    <citation type="journal article" date="2019" name="Int. J. Syst. Evol. Microbiol.">
        <title>The Global Catalogue of Microorganisms (GCM) 10K type strain sequencing project: providing services to taxonomists for standard genome sequencing and annotation.</title>
        <authorList>
            <consortium name="The Broad Institute Genomics Platform"/>
            <consortium name="The Broad Institute Genome Sequencing Center for Infectious Disease"/>
            <person name="Wu L."/>
            <person name="Ma J."/>
        </authorList>
    </citation>
    <scope>NUCLEOTIDE SEQUENCE [LARGE SCALE GENOMIC DNA]</scope>
    <source>
        <strain evidence="2 3">JCM 13850</strain>
    </source>
</reference>
<feature type="transmembrane region" description="Helical" evidence="1">
    <location>
        <begin position="92"/>
        <end position="113"/>
    </location>
</feature>
<evidence type="ECO:0000313" key="2">
    <source>
        <dbReference type="EMBL" id="GAA2152235.1"/>
    </source>
</evidence>
<evidence type="ECO:0000256" key="1">
    <source>
        <dbReference type="SAM" id="Phobius"/>
    </source>
</evidence>
<organism evidence="2 3">
    <name type="scientific">Actinomadura napierensis</name>
    <dbReference type="NCBI Taxonomy" id="267854"/>
    <lineage>
        <taxon>Bacteria</taxon>
        <taxon>Bacillati</taxon>
        <taxon>Actinomycetota</taxon>
        <taxon>Actinomycetes</taxon>
        <taxon>Streptosporangiales</taxon>
        <taxon>Thermomonosporaceae</taxon>
        <taxon>Actinomadura</taxon>
    </lineage>
</organism>
<dbReference type="EMBL" id="BAAAMR010000059">
    <property type="protein sequence ID" value="GAA2152235.1"/>
    <property type="molecule type" value="Genomic_DNA"/>
</dbReference>
<keyword evidence="1" id="KW-0472">Membrane</keyword>
<comment type="caution">
    <text evidence="2">The sequence shown here is derived from an EMBL/GenBank/DDBJ whole genome shotgun (WGS) entry which is preliminary data.</text>
</comment>
<dbReference type="Proteomes" id="UP001501020">
    <property type="component" value="Unassembled WGS sequence"/>
</dbReference>
<protein>
    <submittedName>
        <fullName evidence="2">Uncharacterized protein</fullName>
    </submittedName>
</protein>
<keyword evidence="3" id="KW-1185">Reference proteome</keyword>
<keyword evidence="1" id="KW-0812">Transmembrane</keyword>
<keyword evidence="1" id="KW-1133">Transmembrane helix</keyword>
<sequence>MSHWSQRTQMRLWIVAVAITAEPTVRGVVISLLGVKRGAQGYLSVIASDACQGWSHQSELWSVPGYWLLHGLPILVVLPAFLLWLMVRRRFVGWATAAVLAFVTLAEPALYGYDVARWGEQCVGLWLPMGGWGAVRWAYGAVPLVLILVSTYRPGPRMPRLVCGTLVAGLVLCAAADQETPPRYAASGADCRHAERADMSGKVPFTQVMAKLSQREREIAFLCSVRGYTLGYGGGSPHGDLLTDSEQIEIGRRACRGESLWSAGMPRGIIPPAIQQMAYLCPETADERRVAQERSTAALHAQYKQNVAKALATCRRGIPAGFHPVRQATRVIDGGESSSYLVGDEGSSGKSLGAAVHDGLVASGDGEATVITGTESRLCVTVRAYKKAPPLALKGWERVAEVGFDSAKGHALLTAMDGPLPFPAVTVAGPGHYRLRVYVRGRRAPETLMDEPPNERHLLVVFPGKGMKPKTYKNTER</sequence>
<name>A0ABN3A1V1_9ACTN</name>
<dbReference type="RefSeq" id="WP_344273869.1">
    <property type="nucleotide sequence ID" value="NZ_BAAAMR010000059.1"/>
</dbReference>
<proteinExistence type="predicted"/>
<feature type="transmembrane region" description="Helical" evidence="1">
    <location>
        <begin position="65"/>
        <end position="85"/>
    </location>
</feature>
<gene>
    <name evidence="2" type="ORF">GCM10009727_57760</name>
</gene>
<feature type="transmembrane region" description="Helical" evidence="1">
    <location>
        <begin position="125"/>
        <end position="149"/>
    </location>
</feature>